<name>A0A2S2NLC7_SCHGA</name>
<dbReference type="EMBL" id="GGMR01005345">
    <property type="protein sequence ID" value="MBY17964.1"/>
    <property type="molecule type" value="Transcribed_RNA"/>
</dbReference>
<dbReference type="AlphaFoldDB" id="A0A2S2NLC7"/>
<gene>
    <name evidence="1" type="ORF">g.166322</name>
</gene>
<proteinExistence type="predicted"/>
<accession>A0A2S2NLC7</accession>
<sequence length="102" mass="11446">MNKKEIEILKSPTDCILNYYTKIKLHDSIYLPAVLTPRQFCLDLKEQYFFIKDETNVNKLIPGTLPTIDAGTLPTIDAGTLPTIYGNKCIPGTLSTIYGVYC</sequence>
<organism evidence="1">
    <name type="scientific">Schizaphis graminum</name>
    <name type="common">Green bug aphid</name>
    <dbReference type="NCBI Taxonomy" id="13262"/>
    <lineage>
        <taxon>Eukaryota</taxon>
        <taxon>Metazoa</taxon>
        <taxon>Ecdysozoa</taxon>
        <taxon>Arthropoda</taxon>
        <taxon>Hexapoda</taxon>
        <taxon>Insecta</taxon>
        <taxon>Pterygota</taxon>
        <taxon>Neoptera</taxon>
        <taxon>Paraneoptera</taxon>
        <taxon>Hemiptera</taxon>
        <taxon>Sternorrhyncha</taxon>
        <taxon>Aphidomorpha</taxon>
        <taxon>Aphidoidea</taxon>
        <taxon>Aphididae</taxon>
        <taxon>Aphidini</taxon>
        <taxon>Schizaphis</taxon>
    </lineage>
</organism>
<evidence type="ECO:0000313" key="1">
    <source>
        <dbReference type="EMBL" id="MBY17964.1"/>
    </source>
</evidence>
<reference evidence="1" key="1">
    <citation type="submission" date="2018-04" db="EMBL/GenBank/DDBJ databases">
        <title>Transcriptome of Schizaphis graminum biotype I.</title>
        <authorList>
            <person name="Scully E.D."/>
            <person name="Geib S.M."/>
            <person name="Palmer N.A."/>
            <person name="Koch K."/>
            <person name="Bradshaw J."/>
            <person name="Heng-Moss T."/>
            <person name="Sarath G."/>
        </authorList>
    </citation>
    <scope>NUCLEOTIDE SEQUENCE</scope>
</reference>
<protein>
    <submittedName>
        <fullName evidence="1">Uncharacterized protein</fullName>
    </submittedName>
</protein>